<sequence length="143" mass="16315">MSEELLISVGRNNEPYHPPLGSNIDHRVMAPRSTIALHQSCNSTGVYDHRRRHKERKAAIALTDPASRDPAIEVLVIRPRKGWTMKRRFSDEQIIGMIKEYEAGVKAQELCRRYGISDATFYKYKAKFGGMNVSDAKKLRALE</sequence>
<dbReference type="PANTHER" id="PTHR33609">
    <property type="entry name" value="LOW CALCIUM RESPONSE LOCUS PROTEIN S"/>
    <property type="match status" value="1"/>
</dbReference>
<protein>
    <submittedName>
        <fullName evidence="1">Transposase</fullName>
    </submittedName>
</protein>
<evidence type="ECO:0000313" key="1">
    <source>
        <dbReference type="EMBL" id="SLN13002.1"/>
    </source>
</evidence>
<reference evidence="1 2" key="1">
    <citation type="submission" date="2017-03" db="EMBL/GenBank/DDBJ databases">
        <authorList>
            <person name="Afonso C.L."/>
            <person name="Miller P.J."/>
            <person name="Scott M.A."/>
            <person name="Spackman E."/>
            <person name="Goraichik I."/>
            <person name="Dimitrov K.M."/>
            <person name="Suarez D.L."/>
            <person name="Swayne D.E."/>
        </authorList>
    </citation>
    <scope>NUCLEOTIDE SEQUENCE [LARGE SCALE GENOMIC DNA]</scope>
    <source>
        <strain evidence="1 2">CECT 7450</strain>
    </source>
</reference>
<organism evidence="1 2">
    <name type="scientific">Roseovarius albus</name>
    <dbReference type="NCBI Taxonomy" id="1247867"/>
    <lineage>
        <taxon>Bacteria</taxon>
        <taxon>Pseudomonadati</taxon>
        <taxon>Pseudomonadota</taxon>
        <taxon>Alphaproteobacteria</taxon>
        <taxon>Rhodobacterales</taxon>
        <taxon>Roseobacteraceae</taxon>
        <taxon>Roseovarius</taxon>
    </lineage>
</organism>
<evidence type="ECO:0000313" key="2">
    <source>
        <dbReference type="Proteomes" id="UP000193061"/>
    </source>
</evidence>
<dbReference type="EMBL" id="FWFX01000001">
    <property type="protein sequence ID" value="SLN13002.1"/>
    <property type="molecule type" value="Genomic_DNA"/>
</dbReference>
<gene>
    <name evidence="1" type="ORF">ROA7450_00157</name>
</gene>
<dbReference type="InterPro" id="IPR002514">
    <property type="entry name" value="Transposase_8"/>
</dbReference>
<dbReference type="AlphaFoldDB" id="A0A1X6Y818"/>
<keyword evidence="2" id="KW-1185">Reference proteome</keyword>
<name>A0A1X6Y818_9RHOB</name>
<proteinExistence type="predicted"/>
<accession>A0A1X6Y818</accession>
<dbReference type="GO" id="GO:0006313">
    <property type="term" value="P:DNA transposition"/>
    <property type="evidence" value="ECO:0007669"/>
    <property type="project" value="InterPro"/>
</dbReference>
<dbReference type="SUPFAM" id="SSF46689">
    <property type="entry name" value="Homeodomain-like"/>
    <property type="match status" value="1"/>
</dbReference>
<dbReference type="PANTHER" id="PTHR33609:SF1">
    <property type="entry name" value="TRANSPOSASE"/>
    <property type="match status" value="1"/>
</dbReference>
<dbReference type="GO" id="GO:0003677">
    <property type="term" value="F:DNA binding"/>
    <property type="evidence" value="ECO:0007669"/>
    <property type="project" value="InterPro"/>
</dbReference>
<dbReference type="Pfam" id="PF01527">
    <property type="entry name" value="HTH_Tnp_1"/>
    <property type="match status" value="1"/>
</dbReference>
<dbReference type="GO" id="GO:0004803">
    <property type="term" value="F:transposase activity"/>
    <property type="evidence" value="ECO:0007669"/>
    <property type="project" value="InterPro"/>
</dbReference>
<dbReference type="InterPro" id="IPR052546">
    <property type="entry name" value="Transposase_8_domain"/>
</dbReference>
<dbReference type="InterPro" id="IPR009057">
    <property type="entry name" value="Homeodomain-like_sf"/>
</dbReference>
<dbReference type="Proteomes" id="UP000193061">
    <property type="component" value="Unassembled WGS sequence"/>
</dbReference>